<feature type="transmembrane region" description="Helical" evidence="1">
    <location>
        <begin position="46"/>
        <end position="72"/>
    </location>
</feature>
<dbReference type="InterPro" id="IPR035965">
    <property type="entry name" value="PAS-like_dom_sf"/>
</dbReference>
<protein>
    <submittedName>
        <fullName evidence="7">Putative signaling protein</fullName>
    </submittedName>
</protein>
<feature type="transmembrane region" description="Helical" evidence="1">
    <location>
        <begin position="178"/>
        <end position="197"/>
    </location>
</feature>
<feature type="domain" description="EAL" evidence="4">
    <location>
        <begin position="567"/>
        <end position="817"/>
    </location>
</feature>
<dbReference type="InterPro" id="IPR035919">
    <property type="entry name" value="EAL_sf"/>
</dbReference>
<dbReference type="InterPro" id="IPR029787">
    <property type="entry name" value="Nucleotide_cyclase"/>
</dbReference>
<evidence type="ECO:0000256" key="2">
    <source>
        <dbReference type="SAM" id="MobiDB-lite"/>
    </source>
</evidence>
<evidence type="ECO:0000259" key="5">
    <source>
        <dbReference type="PROSITE" id="PS50887"/>
    </source>
</evidence>
<dbReference type="SMART" id="SM00267">
    <property type="entry name" value="GGDEF"/>
    <property type="match status" value="1"/>
</dbReference>
<dbReference type="CDD" id="cd01949">
    <property type="entry name" value="GGDEF"/>
    <property type="match status" value="1"/>
</dbReference>
<feature type="domain" description="PAS" evidence="3">
    <location>
        <begin position="248"/>
        <end position="303"/>
    </location>
</feature>
<dbReference type="PANTHER" id="PTHR44757">
    <property type="entry name" value="DIGUANYLATE CYCLASE DGCP"/>
    <property type="match status" value="1"/>
</dbReference>
<dbReference type="GO" id="GO:0016020">
    <property type="term" value="C:membrane"/>
    <property type="evidence" value="ECO:0007669"/>
    <property type="project" value="UniProtKB-UniRule"/>
</dbReference>
<dbReference type="SMART" id="SM00052">
    <property type="entry name" value="EAL"/>
    <property type="match status" value="1"/>
</dbReference>
<dbReference type="Pfam" id="PF00990">
    <property type="entry name" value="GGDEF"/>
    <property type="match status" value="2"/>
</dbReference>
<feature type="transmembrane region" description="Helical" evidence="1">
    <location>
        <begin position="15"/>
        <end position="34"/>
    </location>
</feature>
<reference evidence="7 8" key="1">
    <citation type="submission" date="2019-10" db="EMBL/GenBank/DDBJ databases">
        <title>Draft Genome Sequence of the Caffeine Degrading Methylotroph Methylorubrum populi PINKEL.</title>
        <authorList>
            <person name="Dawson S.C."/>
            <person name="Zhang X."/>
            <person name="Wright M.E."/>
            <person name="Sharma G."/>
            <person name="Langner J.T."/>
            <person name="Ditty J.L."/>
            <person name="Subuyuj G.A."/>
        </authorList>
    </citation>
    <scope>NUCLEOTIDE SEQUENCE [LARGE SCALE GENOMIC DNA]</scope>
    <source>
        <strain evidence="7 8">Pinkel</strain>
    </source>
</reference>
<dbReference type="SUPFAM" id="SSF55785">
    <property type="entry name" value="PYP-like sensor domain (PAS domain)"/>
    <property type="match status" value="1"/>
</dbReference>
<evidence type="ECO:0000259" key="4">
    <source>
        <dbReference type="PROSITE" id="PS50883"/>
    </source>
</evidence>
<evidence type="ECO:0000313" key="7">
    <source>
        <dbReference type="EMBL" id="KAB7783084.1"/>
    </source>
</evidence>
<dbReference type="InterPro" id="IPR052155">
    <property type="entry name" value="Biofilm_reg_signaling"/>
</dbReference>
<dbReference type="EMBL" id="WEKV01000018">
    <property type="protein sequence ID" value="KAB7783084.1"/>
    <property type="molecule type" value="Genomic_DNA"/>
</dbReference>
<dbReference type="RefSeq" id="WP_152278342.1">
    <property type="nucleotide sequence ID" value="NZ_WEKV01000018.1"/>
</dbReference>
<sequence>MLNIVACVTNQHDPGLVAVSAGICLLGCFSTVTLMAEAAGAERRALVPWLIAAAAVFGCSVWSLHFVAMLAFRPSAQAAYGLLPTVASIGIAVTGALIALLIWCRADHHPLKLAAAGMVMAAAIAGMHYAGVGAMAANSLLLFDGAYVHASLGLCAILAVTALARAGDLTGLGRRIEVSLWLALAICGLHFTGMTALTVAPAAPLEEGGAVLGSTQLGLAVGLVSLVVLAAGLAALLMQRHLMRRRMDELSRMRLLGNLAHEVLLIHRDGRVVEINQAGLRLFETTLQEIVGRPLLDLFADADAPALLRRSRCRPEELRPEEFEIRTAAGLAVPVELSCRAIEYLGRPATAVALRDLSQRRRDEARIRHLALHDALTDLPNRTLLEERLSLALETAAENGASVALVYLDLDRFKPVNDFHGHAAGDALLVQAAKRMLAELRPTDTLARIGGDEFVIVLAHTRTLAQIAETAARLVAALGRPFHLEGRNEGEGKSEGEGKGEGTSEGKSEGLRIEIGASAGIAVYPSDGSTAETLKRAADTALYRVKDEGRGTVRFFEAAMDEQLQARRRIEHELSGAIPRGELQLYYQPIVNGRTGEIETFEALIRWHHPVRGCVPPADFIPLAEQTDQIGRIGAWVLDTACAAAAAWPHPWRVSVNVSPKQFRQPGFAAGVAAVLGRHGLPPGRLVLEITEGVFIQDATMAVEVLTALRTLGVRLALDDFGTGYSSLSYLQRFKFDKIKVDQSFVRRLGRHADTLTIVRAITHLGHNLGLQVTVEGVETQEQLAMLRELGCDQMQGYLFARPAPMTELSQAGSADRERARLRALFGETSARACA</sequence>
<dbReference type="SUPFAM" id="SSF141868">
    <property type="entry name" value="EAL domain-like"/>
    <property type="match status" value="1"/>
</dbReference>
<dbReference type="PROSITE" id="PS50883">
    <property type="entry name" value="EAL"/>
    <property type="match status" value="1"/>
</dbReference>
<dbReference type="CDD" id="cd00130">
    <property type="entry name" value="PAS"/>
    <property type="match status" value="1"/>
</dbReference>
<feature type="domain" description="MHYT" evidence="6">
    <location>
        <begin position="12"/>
        <end position="200"/>
    </location>
</feature>
<dbReference type="NCBIfam" id="TIGR00229">
    <property type="entry name" value="sensory_box"/>
    <property type="match status" value="1"/>
</dbReference>
<dbReference type="PROSITE" id="PS50924">
    <property type="entry name" value="MHYT"/>
    <property type="match status" value="1"/>
</dbReference>
<dbReference type="SMART" id="SM00091">
    <property type="entry name" value="PAS"/>
    <property type="match status" value="1"/>
</dbReference>
<dbReference type="InterPro" id="IPR043128">
    <property type="entry name" value="Rev_trsase/Diguanyl_cyclase"/>
</dbReference>
<dbReference type="PROSITE" id="PS50887">
    <property type="entry name" value="GGDEF"/>
    <property type="match status" value="1"/>
</dbReference>
<dbReference type="NCBIfam" id="TIGR00254">
    <property type="entry name" value="GGDEF"/>
    <property type="match status" value="1"/>
</dbReference>
<comment type="caution">
    <text evidence="7">The sequence shown here is derived from an EMBL/GenBank/DDBJ whole genome shotgun (WGS) entry which is preliminary data.</text>
</comment>
<feature type="transmembrane region" description="Helical" evidence="1">
    <location>
        <begin position="115"/>
        <end position="140"/>
    </location>
</feature>
<dbReference type="Pfam" id="PF13426">
    <property type="entry name" value="PAS_9"/>
    <property type="match status" value="1"/>
</dbReference>
<keyword evidence="1" id="KW-1133">Transmembrane helix</keyword>
<dbReference type="Proteomes" id="UP000469949">
    <property type="component" value="Unassembled WGS sequence"/>
</dbReference>
<evidence type="ECO:0000256" key="1">
    <source>
        <dbReference type="PROSITE-ProRule" id="PRU00244"/>
    </source>
</evidence>
<dbReference type="InterPro" id="IPR000014">
    <property type="entry name" value="PAS"/>
</dbReference>
<dbReference type="SUPFAM" id="SSF55073">
    <property type="entry name" value="Nucleotide cyclase"/>
    <property type="match status" value="1"/>
</dbReference>
<dbReference type="PROSITE" id="PS50112">
    <property type="entry name" value="PAS"/>
    <property type="match status" value="1"/>
</dbReference>
<dbReference type="Pfam" id="PF00563">
    <property type="entry name" value="EAL"/>
    <property type="match status" value="1"/>
</dbReference>
<evidence type="ECO:0000313" key="8">
    <source>
        <dbReference type="Proteomes" id="UP000469949"/>
    </source>
</evidence>
<gene>
    <name evidence="7" type="ORF">F8B43_4378</name>
</gene>
<dbReference type="Gene3D" id="3.30.70.270">
    <property type="match status" value="1"/>
</dbReference>
<dbReference type="PANTHER" id="PTHR44757:SF2">
    <property type="entry name" value="BIOFILM ARCHITECTURE MAINTENANCE PROTEIN MBAA"/>
    <property type="match status" value="1"/>
</dbReference>
<proteinExistence type="predicted"/>
<feature type="transmembrane region" description="Helical" evidence="1">
    <location>
        <begin position="146"/>
        <end position="166"/>
    </location>
</feature>
<evidence type="ECO:0000259" key="3">
    <source>
        <dbReference type="PROSITE" id="PS50112"/>
    </source>
</evidence>
<keyword evidence="1" id="KW-0472">Membrane</keyword>
<feature type="region of interest" description="Disordered" evidence="2">
    <location>
        <begin position="485"/>
        <end position="509"/>
    </location>
</feature>
<accession>A0A833J2U4</accession>
<dbReference type="Gene3D" id="3.20.20.450">
    <property type="entry name" value="EAL domain"/>
    <property type="match status" value="1"/>
</dbReference>
<dbReference type="InterPro" id="IPR000160">
    <property type="entry name" value="GGDEF_dom"/>
</dbReference>
<feature type="transmembrane region" description="Helical" evidence="1">
    <location>
        <begin position="78"/>
        <end position="103"/>
    </location>
</feature>
<dbReference type="InterPro" id="IPR005330">
    <property type="entry name" value="MHYT_dom"/>
</dbReference>
<keyword evidence="1" id="KW-0812">Transmembrane</keyword>
<name>A0A833J2U4_9HYPH</name>
<dbReference type="AlphaFoldDB" id="A0A833J2U4"/>
<dbReference type="InterPro" id="IPR001633">
    <property type="entry name" value="EAL_dom"/>
</dbReference>
<organism evidence="7 8">
    <name type="scientific">Methylorubrum populi</name>
    <dbReference type="NCBI Taxonomy" id="223967"/>
    <lineage>
        <taxon>Bacteria</taxon>
        <taxon>Pseudomonadati</taxon>
        <taxon>Pseudomonadota</taxon>
        <taxon>Alphaproteobacteria</taxon>
        <taxon>Hyphomicrobiales</taxon>
        <taxon>Methylobacteriaceae</taxon>
        <taxon>Methylorubrum</taxon>
    </lineage>
</organism>
<feature type="domain" description="GGDEF" evidence="5">
    <location>
        <begin position="401"/>
        <end position="558"/>
    </location>
</feature>
<feature type="transmembrane region" description="Helical" evidence="1">
    <location>
        <begin position="217"/>
        <end position="237"/>
    </location>
</feature>
<dbReference type="Pfam" id="PF03707">
    <property type="entry name" value="MHYT"/>
    <property type="match status" value="1"/>
</dbReference>
<evidence type="ECO:0000259" key="6">
    <source>
        <dbReference type="PROSITE" id="PS50924"/>
    </source>
</evidence>
<dbReference type="Gene3D" id="3.30.450.20">
    <property type="entry name" value="PAS domain"/>
    <property type="match status" value="1"/>
</dbReference>
<dbReference type="CDD" id="cd01948">
    <property type="entry name" value="EAL"/>
    <property type="match status" value="1"/>
</dbReference>